<accession>A0A8J3RF54</accession>
<evidence type="ECO:0000256" key="2">
    <source>
        <dbReference type="ARBA" id="ARBA00023098"/>
    </source>
</evidence>
<dbReference type="Gene3D" id="3.90.226.10">
    <property type="entry name" value="2-enoyl-CoA Hydratase, Chain A, domain 1"/>
    <property type="match status" value="1"/>
</dbReference>
<dbReference type="PANTHER" id="PTHR11941">
    <property type="entry name" value="ENOYL-COA HYDRATASE-RELATED"/>
    <property type="match status" value="1"/>
</dbReference>
<keyword evidence="5" id="KW-1185">Reference proteome</keyword>
<keyword evidence="2" id="KW-0443">Lipid metabolism</keyword>
<dbReference type="AlphaFoldDB" id="A0A8J3RF54"/>
<dbReference type="InterPro" id="IPR029045">
    <property type="entry name" value="ClpP/crotonase-like_dom_sf"/>
</dbReference>
<gene>
    <name evidence="4" type="primary">paaG_1</name>
    <name evidence="4" type="ORF">Plo01_00040</name>
</gene>
<evidence type="ECO:0000256" key="1">
    <source>
        <dbReference type="ARBA" id="ARBA00005254"/>
    </source>
</evidence>
<dbReference type="RefSeq" id="WP_203888336.1">
    <property type="nucleotide sequence ID" value="NZ_BOOH01000001.1"/>
</dbReference>
<dbReference type="Proteomes" id="UP000616724">
    <property type="component" value="Unassembled WGS sequence"/>
</dbReference>
<dbReference type="InterPro" id="IPR001753">
    <property type="entry name" value="Enoyl-CoA_hydra/iso"/>
</dbReference>
<dbReference type="GO" id="GO:0016829">
    <property type="term" value="F:lyase activity"/>
    <property type="evidence" value="ECO:0007669"/>
    <property type="project" value="UniProtKB-KW"/>
</dbReference>
<name>A0A8J3RF54_9ACTN</name>
<evidence type="ECO:0000313" key="5">
    <source>
        <dbReference type="Proteomes" id="UP000616724"/>
    </source>
</evidence>
<dbReference type="Pfam" id="PF00378">
    <property type="entry name" value="ECH_1"/>
    <property type="match status" value="1"/>
</dbReference>
<dbReference type="GO" id="GO:0006635">
    <property type="term" value="P:fatty acid beta-oxidation"/>
    <property type="evidence" value="ECO:0007669"/>
    <property type="project" value="TreeGrafter"/>
</dbReference>
<keyword evidence="3" id="KW-0456">Lyase</keyword>
<organism evidence="4 5">
    <name type="scientific">Planobispora longispora</name>
    <dbReference type="NCBI Taxonomy" id="28887"/>
    <lineage>
        <taxon>Bacteria</taxon>
        <taxon>Bacillati</taxon>
        <taxon>Actinomycetota</taxon>
        <taxon>Actinomycetes</taxon>
        <taxon>Streptosporangiales</taxon>
        <taxon>Streptosporangiaceae</taxon>
        <taxon>Planobispora</taxon>
    </lineage>
</organism>
<evidence type="ECO:0000256" key="3">
    <source>
        <dbReference type="ARBA" id="ARBA00023239"/>
    </source>
</evidence>
<comment type="caution">
    <text evidence="4">The sequence shown here is derived from an EMBL/GenBank/DDBJ whole genome shotgun (WGS) entry which is preliminary data.</text>
</comment>
<proteinExistence type="inferred from homology"/>
<sequence>MAAVLAVKELFDRLNVSPLITTEPWLAVDLSTVPPAAVDEAAMTLLAERTQVIIGVLPEAPTEAAVSLARACTVTLSAQPLAERQIVAVHDITTALRALTTAVHASPVAAISLSRLLRLQSRLPVRDALVAESALYSVLLAGGEFTSWLESRRGRRPQETADPVEVKLETRTLRITLSRPARRNAFNAAMREALCDALAVAAGDPSLRVELRGGGPDFCAGGDLDEFGTSLDPASAHLLRTARSAGLALHRVADRTTAYLQGNCIGAGIELPAFAGRVVARPDVRIRLPELSMGLIPGAGGTVSLTRRIGPWRTAWLALTGATLTASEALGWGLVDEVRP</sequence>
<reference evidence="4 5" key="1">
    <citation type="submission" date="2021-01" db="EMBL/GenBank/DDBJ databases">
        <title>Whole genome shotgun sequence of Planobispora longispora NBRC 13918.</title>
        <authorList>
            <person name="Komaki H."/>
            <person name="Tamura T."/>
        </authorList>
    </citation>
    <scope>NUCLEOTIDE SEQUENCE [LARGE SCALE GENOMIC DNA]</scope>
    <source>
        <strain evidence="4 5">NBRC 13918</strain>
    </source>
</reference>
<dbReference type="EMBL" id="BOOH01000001">
    <property type="protein sequence ID" value="GIH73575.1"/>
    <property type="molecule type" value="Genomic_DNA"/>
</dbReference>
<protein>
    <submittedName>
        <fullName evidence="4">Enoyl-CoA hydratase</fullName>
    </submittedName>
</protein>
<comment type="similarity">
    <text evidence="1">Belongs to the enoyl-CoA hydratase/isomerase family.</text>
</comment>
<dbReference type="SUPFAM" id="SSF52096">
    <property type="entry name" value="ClpP/crotonase"/>
    <property type="match status" value="1"/>
</dbReference>
<dbReference type="PANTHER" id="PTHR11941:SF169">
    <property type="entry name" value="(7AS)-7A-METHYL-1,5-DIOXO-2,3,5,6,7,7A-HEXAHYDRO-1H-INDENE-CARBOXYL-COA HYDROLASE"/>
    <property type="match status" value="1"/>
</dbReference>
<dbReference type="CDD" id="cd06558">
    <property type="entry name" value="crotonase-like"/>
    <property type="match status" value="1"/>
</dbReference>
<evidence type="ECO:0000313" key="4">
    <source>
        <dbReference type="EMBL" id="GIH73575.1"/>
    </source>
</evidence>